<dbReference type="GeneID" id="92513758"/>
<feature type="region of interest" description="Disordered" evidence="1">
    <location>
        <begin position="351"/>
        <end position="404"/>
    </location>
</feature>
<evidence type="ECO:0000313" key="2">
    <source>
        <dbReference type="EMBL" id="KAG5472314.1"/>
    </source>
</evidence>
<evidence type="ECO:0000256" key="1">
    <source>
        <dbReference type="SAM" id="MobiDB-lite"/>
    </source>
</evidence>
<sequence>MEDSPPPQPYEEPMGLFGSEKDSLQSVELHYETVSDKEAEPTQPRPEEPRDAVYATYRGASGVSANLAASRNGRNSTSSSPQRPFDKNRFSSANGAANGTPPKGGRLSLAAMAASFGMPSRSCDAMNQHFLPKSPQYGECSGNGAMFANGGQATGQGDTHLATGSRPEVVLHSPTSLSRRRRQTSKSKSSANRAVSASPEHPDEAVLPTASMQEEVKRYMSAVVQQHTMTLAAWEKRVFIAEAYSSKPLRTGGRPAPARSQDVDFLERIERSLDSYLHQLEDAKSLLLQRCEEVLRAMPCQQRDVEEWQEYCSRLYHTLSDFAVRENLMRFRVRKVLSAGLESLTWPHAHTRTASSRASSARGARSCSRGSASPRTSLRPASRGASMPTTPRQRKPAAVAEVSQPSVLTASNGALSPYARHPVPASLVRRSNGVIRPGHSGNASPVQASATSVDLLRCPRPRGGHSSGRAARSPRSPSSARALSQAAQPQRLLPSHSDRASPRPSCPGNTYDSKMPYARLSPHRLTAPFSPLRGLHLPMAALRTPDVEEAASCSASPSHGSSALSPTGQPAAAPPQLGSNSPRGTTAGKTASSMVPASHSFRHRQLLETIDYYEKNASALQRDDLQSARACFYELYGEQTGLREYCQWIDNVAMKALHGA</sequence>
<dbReference type="OrthoDB" id="263674at2759"/>
<gene>
    <name evidence="2" type="ORF">LSCM1_03713</name>
</gene>
<feature type="compositionally biased region" description="Polar residues" evidence="1">
    <location>
        <begin position="577"/>
        <end position="595"/>
    </location>
</feature>
<reference evidence="3" key="1">
    <citation type="journal article" date="2021" name="Microbiol. Resour. Announc.">
        <title>LGAAP: Leishmaniinae Genome Assembly and Annotation Pipeline.</title>
        <authorList>
            <person name="Almutairi H."/>
            <person name="Urbaniak M.D."/>
            <person name="Bates M.D."/>
            <person name="Jariyapan N."/>
            <person name="Kwakye-Nuako G."/>
            <person name="Thomaz-Soccol V."/>
            <person name="Al-Salem W.S."/>
            <person name="Dillon R.J."/>
            <person name="Bates P.A."/>
            <person name="Gatherer D."/>
        </authorList>
    </citation>
    <scope>NUCLEOTIDE SEQUENCE [LARGE SCALE GENOMIC DNA]</scope>
</reference>
<feature type="compositionally biased region" description="Low complexity" evidence="1">
    <location>
        <begin position="550"/>
        <end position="565"/>
    </location>
</feature>
<protein>
    <submittedName>
        <fullName evidence="2">Uncharacterized protein</fullName>
    </submittedName>
</protein>
<feature type="region of interest" description="Disordered" evidence="1">
    <location>
        <begin position="548"/>
        <end position="598"/>
    </location>
</feature>
<feature type="region of interest" description="Disordered" evidence="1">
    <location>
        <begin position="432"/>
        <end position="515"/>
    </location>
</feature>
<dbReference type="KEGG" id="lmat:92513758"/>
<feature type="compositionally biased region" description="Pro residues" evidence="1">
    <location>
        <begin position="1"/>
        <end position="10"/>
    </location>
</feature>
<accession>A0A836GHM4</accession>
<dbReference type="RefSeq" id="XP_067176614.1">
    <property type="nucleotide sequence ID" value="XM_067321246.1"/>
</dbReference>
<name>A0A836GHM4_9TRYP</name>
<feature type="compositionally biased region" description="Basic and acidic residues" evidence="1">
    <location>
        <begin position="19"/>
        <end position="51"/>
    </location>
</feature>
<organism evidence="2 3">
    <name type="scientific">Leishmania martiniquensis</name>
    <dbReference type="NCBI Taxonomy" id="1580590"/>
    <lineage>
        <taxon>Eukaryota</taxon>
        <taxon>Discoba</taxon>
        <taxon>Euglenozoa</taxon>
        <taxon>Kinetoplastea</taxon>
        <taxon>Metakinetoplastina</taxon>
        <taxon>Trypanosomatida</taxon>
        <taxon>Trypanosomatidae</taxon>
        <taxon>Leishmaniinae</taxon>
        <taxon>Leishmania</taxon>
    </lineage>
</organism>
<feature type="compositionally biased region" description="Low complexity" evidence="1">
    <location>
        <begin position="352"/>
        <end position="373"/>
    </location>
</feature>
<proteinExistence type="predicted"/>
<dbReference type="SMR" id="A0A836GHM4"/>
<feature type="compositionally biased region" description="Polar residues" evidence="1">
    <location>
        <begin position="441"/>
        <end position="452"/>
    </location>
</feature>
<dbReference type="Proteomes" id="UP000673552">
    <property type="component" value="Unassembled WGS sequence"/>
</dbReference>
<evidence type="ECO:0000313" key="3">
    <source>
        <dbReference type="Proteomes" id="UP000673552"/>
    </source>
</evidence>
<comment type="caution">
    <text evidence="2">The sequence shown here is derived from an EMBL/GenBank/DDBJ whole genome shotgun (WGS) entry which is preliminary data.</text>
</comment>
<reference evidence="3" key="2">
    <citation type="journal article" date="2021" name="Sci. Data">
        <title>Chromosome-scale genome sequencing, assembly and annotation of six genomes from subfamily Leishmaniinae.</title>
        <authorList>
            <person name="Almutairi H."/>
            <person name="Urbaniak M.D."/>
            <person name="Bates M.D."/>
            <person name="Jariyapan N."/>
            <person name="Kwakye-Nuako G."/>
            <person name="Thomaz Soccol V."/>
            <person name="Al-Salem W.S."/>
            <person name="Dillon R.J."/>
            <person name="Bates P.A."/>
            <person name="Gatherer D."/>
        </authorList>
    </citation>
    <scope>NUCLEOTIDE SEQUENCE [LARGE SCALE GENOMIC DNA]</scope>
</reference>
<feature type="region of interest" description="Disordered" evidence="1">
    <location>
        <begin position="151"/>
        <end position="205"/>
    </location>
</feature>
<feature type="compositionally biased region" description="Low complexity" evidence="1">
    <location>
        <begin position="467"/>
        <end position="494"/>
    </location>
</feature>
<feature type="compositionally biased region" description="Polar residues" evidence="1">
    <location>
        <begin position="63"/>
        <end position="82"/>
    </location>
</feature>
<dbReference type="EMBL" id="JAFEUZ010000030">
    <property type="protein sequence ID" value="KAG5472314.1"/>
    <property type="molecule type" value="Genomic_DNA"/>
</dbReference>
<dbReference type="AlphaFoldDB" id="A0A836GHM4"/>
<feature type="region of interest" description="Disordered" evidence="1">
    <location>
        <begin position="1"/>
        <end position="104"/>
    </location>
</feature>
<keyword evidence="3" id="KW-1185">Reference proteome</keyword>